<dbReference type="EMBL" id="VOXD01000026">
    <property type="protein sequence ID" value="TXF88115.1"/>
    <property type="molecule type" value="Genomic_DNA"/>
</dbReference>
<evidence type="ECO:0000313" key="1">
    <source>
        <dbReference type="EMBL" id="TXF88115.1"/>
    </source>
</evidence>
<gene>
    <name evidence="1" type="ORF">FUA23_15860</name>
</gene>
<dbReference type="InterPro" id="IPR009858">
    <property type="entry name" value="DUF1415"/>
</dbReference>
<dbReference type="Proteomes" id="UP000321907">
    <property type="component" value="Unassembled WGS sequence"/>
</dbReference>
<organism evidence="1 2">
    <name type="scientific">Neolewinella aurantiaca</name>
    <dbReference type="NCBI Taxonomy" id="2602767"/>
    <lineage>
        <taxon>Bacteria</taxon>
        <taxon>Pseudomonadati</taxon>
        <taxon>Bacteroidota</taxon>
        <taxon>Saprospiria</taxon>
        <taxon>Saprospirales</taxon>
        <taxon>Lewinellaceae</taxon>
        <taxon>Neolewinella</taxon>
    </lineage>
</organism>
<protein>
    <submittedName>
        <fullName evidence="1">DUF1415 domain-containing protein</fullName>
    </submittedName>
</protein>
<proteinExistence type="predicted"/>
<keyword evidence="2" id="KW-1185">Reference proteome</keyword>
<evidence type="ECO:0000313" key="2">
    <source>
        <dbReference type="Proteomes" id="UP000321907"/>
    </source>
</evidence>
<dbReference type="RefSeq" id="WP_147931741.1">
    <property type="nucleotide sequence ID" value="NZ_VOXD01000026.1"/>
</dbReference>
<sequence length="171" mass="19011">MRPTAETLDWVKDFVIRHALCPFAALPFNEGRVGAKEIKSNDFEEAFYAALAQVQSLLDKEPDTLETSLLVFPGELLADFETFLDFVYTFEDALANSGAIELVQLAHFHPDYCFEGVAQDDPGNLTNRAPYPVLQLLRTGSVADAVAAYPDVDAIPERNVARMRELFGEQP</sequence>
<accession>A0A5C7FNY2</accession>
<comment type="caution">
    <text evidence="1">The sequence shown here is derived from an EMBL/GenBank/DDBJ whole genome shotgun (WGS) entry which is preliminary data.</text>
</comment>
<dbReference type="Pfam" id="PF07209">
    <property type="entry name" value="DUF1415"/>
    <property type="match status" value="1"/>
</dbReference>
<dbReference type="AlphaFoldDB" id="A0A5C7FNY2"/>
<name>A0A5C7FNY2_9BACT</name>
<reference evidence="1 2" key="1">
    <citation type="submission" date="2019-08" db="EMBL/GenBank/DDBJ databases">
        <title>Lewinella sp. strain SSH13 Genome sequencing and assembly.</title>
        <authorList>
            <person name="Kim I."/>
        </authorList>
    </citation>
    <scope>NUCLEOTIDE SEQUENCE [LARGE SCALE GENOMIC DNA]</scope>
    <source>
        <strain evidence="1 2">SSH13</strain>
    </source>
</reference>
<dbReference type="OrthoDB" id="277390at2"/>